<dbReference type="Proteomes" id="UP001596380">
    <property type="component" value="Unassembled WGS sequence"/>
</dbReference>
<organism evidence="10 11">
    <name type="scientific">Actinomadura yumaensis</name>
    <dbReference type="NCBI Taxonomy" id="111807"/>
    <lineage>
        <taxon>Bacteria</taxon>
        <taxon>Bacillati</taxon>
        <taxon>Actinomycetota</taxon>
        <taxon>Actinomycetes</taxon>
        <taxon>Streptosporangiales</taxon>
        <taxon>Thermomonosporaceae</taxon>
        <taxon>Actinomadura</taxon>
    </lineage>
</organism>
<dbReference type="SUPFAM" id="SSF161098">
    <property type="entry name" value="MetI-like"/>
    <property type="match status" value="1"/>
</dbReference>
<evidence type="ECO:0000256" key="2">
    <source>
        <dbReference type="ARBA" id="ARBA00022448"/>
    </source>
</evidence>
<dbReference type="PROSITE" id="PS50928">
    <property type="entry name" value="ABC_TM1"/>
    <property type="match status" value="1"/>
</dbReference>
<dbReference type="PANTHER" id="PTHR43227">
    <property type="entry name" value="BLL4140 PROTEIN"/>
    <property type="match status" value="1"/>
</dbReference>
<keyword evidence="5 7" id="KW-1133">Transmembrane helix</keyword>
<keyword evidence="2 7" id="KW-0813">Transport</keyword>
<dbReference type="EMBL" id="JBHSXS010000033">
    <property type="protein sequence ID" value="MFC6885078.1"/>
    <property type="molecule type" value="Genomic_DNA"/>
</dbReference>
<gene>
    <name evidence="10" type="ORF">ACFQKB_35355</name>
</gene>
<feature type="transmembrane region" description="Helical" evidence="7">
    <location>
        <begin position="104"/>
        <end position="126"/>
    </location>
</feature>
<name>A0ABW2CTB9_9ACTN</name>
<feature type="region of interest" description="Disordered" evidence="8">
    <location>
        <begin position="1"/>
        <end position="28"/>
    </location>
</feature>
<keyword evidence="4 7" id="KW-0812">Transmembrane</keyword>
<feature type="transmembrane region" description="Helical" evidence="7">
    <location>
        <begin position="300"/>
        <end position="320"/>
    </location>
</feature>
<dbReference type="InterPro" id="IPR050809">
    <property type="entry name" value="UgpAE/MalFG_permease"/>
</dbReference>
<evidence type="ECO:0000256" key="8">
    <source>
        <dbReference type="SAM" id="MobiDB-lite"/>
    </source>
</evidence>
<accession>A0ABW2CTB9</accession>
<feature type="transmembrane region" description="Helical" evidence="7">
    <location>
        <begin position="192"/>
        <end position="215"/>
    </location>
</feature>
<evidence type="ECO:0000256" key="7">
    <source>
        <dbReference type="RuleBase" id="RU363032"/>
    </source>
</evidence>
<feature type="transmembrane region" description="Helical" evidence="7">
    <location>
        <begin position="40"/>
        <end position="64"/>
    </location>
</feature>
<keyword evidence="6 7" id="KW-0472">Membrane</keyword>
<evidence type="ECO:0000256" key="1">
    <source>
        <dbReference type="ARBA" id="ARBA00004651"/>
    </source>
</evidence>
<protein>
    <submittedName>
        <fullName evidence="10">Carbohydrate ABC transporter permease</fullName>
    </submittedName>
</protein>
<evidence type="ECO:0000256" key="4">
    <source>
        <dbReference type="ARBA" id="ARBA00022692"/>
    </source>
</evidence>
<dbReference type="InterPro" id="IPR035906">
    <property type="entry name" value="MetI-like_sf"/>
</dbReference>
<evidence type="ECO:0000256" key="3">
    <source>
        <dbReference type="ARBA" id="ARBA00022475"/>
    </source>
</evidence>
<feature type="domain" description="ABC transmembrane type-1" evidence="9">
    <location>
        <begin position="101"/>
        <end position="319"/>
    </location>
</feature>
<reference evidence="11" key="1">
    <citation type="journal article" date="2019" name="Int. J. Syst. Evol. Microbiol.">
        <title>The Global Catalogue of Microorganisms (GCM) 10K type strain sequencing project: providing services to taxonomists for standard genome sequencing and annotation.</title>
        <authorList>
            <consortium name="The Broad Institute Genomics Platform"/>
            <consortium name="The Broad Institute Genome Sequencing Center for Infectious Disease"/>
            <person name="Wu L."/>
            <person name="Ma J."/>
        </authorList>
    </citation>
    <scope>NUCLEOTIDE SEQUENCE [LARGE SCALE GENOMIC DNA]</scope>
    <source>
        <strain evidence="11">JCM 3369</strain>
    </source>
</reference>
<evidence type="ECO:0000256" key="6">
    <source>
        <dbReference type="ARBA" id="ARBA00023136"/>
    </source>
</evidence>
<evidence type="ECO:0000256" key="5">
    <source>
        <dbReference type="ARBA" id="ARBA00022989"/>
    </source>
</evidence>
<keyword evidence="3" id="KW-1003">Cell membrane</keyword>
<dbReference type="Gene3D" id="1.10.3720.10">
    <property type="entry name" value="MetI-like"/>
    <property type="match status" value="1"/>
</dbReference>
<dbReference type="PANTHER" id="PTHR43227:SF8">
    <property type="entry name" value="DIACETYLCHITOBIOSE UPTAKE SYSTEM PERMEASE PROTEIN DASB"/>
    <property type="match status" value="1"/>
</dbReference>
<feature type="compositionally biased region" description="Basic and acidic residues" evidence="8">
    <location>
        <begin position="11"/>
        <end position="28"/>
    </location>
</feature>
<evidence type="ECO:0000259" key="9">
    <source>
        <dbReference type="PROSITE" id="PS50928"/>
    </source>
</evidence>
<proteinExistence type="inferred from homology"/>
<comment type="caution">
    <text evidence="10">The sequence shown here is derived from an EMBL/GenBank/DDBJ whole genome shotgun (WGS) entry which is preliminary data.</text>
</comment>
<comment type="similarity">
    <text evidence="7">Belongs to the binding-protein-dependent transport system permease family.</text>
</comment>
<sequence length="330" mass="36378">MRSAPGSGEDPGERPPAREGRRGGLGDRAARLLPGRTRRWLPGLLLLAPSIVAIGLFVYGLIFWNTRVAVSGKHDEVSPYKFDKGRNFVDLWDQPSWPGAVKHALLFTAVFVIGALVLGAFLAFLMDKGIKGEAGFRAIYLFPMAISFIASGVVWRWLMNPAPPERAVGLNQLFDKTGLGALANDWWQNQDWGMAAMALPAIWQMSGYVMALYLAGFRAVPEDLREAARVDGASEWKVYRYVVFPQLRPVTLSALIILGHISLKVFDLIMAIAGKQIITYVPAIATYVEVFDRHDPANGATIATYLLIAVGLLVIPYLVWSVRADRRAGR</sequence>
<dbReference type="CDD" id="cd06261">
    <property type="entry name" value="TM_PBP2"/>
    <property type="match status" value="1"/>
</dbReference>
<evidence type="ECO:0000313" key="11">
    <source>
        <dbReference type="Proteomes" id="UP001596380"/>
    </source>
</evidence>
<dbReference type="RefSeq" id="WP_375539062.1">
    <property type="nucleotide sequence ID" value="NZ_JBHSXE010000001.1"/>
</dbReference>
<dbReference type="InterPro" id="IPR000515">
    <property type="entry name" value="MetI-like"/>
</dbReference>
<dbReference type="Pfam" id="PF00528">
    <property type="entry name" value="BPD_transp_1"/>
    <property type="match status" value="1"/>
</dbReference>
<keyword evidence="11" id="KW-1185">Reference proteome</keyword>
<comment type="subcellular location">
    <subcellularLocation>
        <location evidence="1 7">Cell membrane</location>
        <topology evidence="1 7">Multi-pass membrane protein</topology>
    </subcellularLocation>
</comment>
<evidence type="ECO:0000313" key="10">
    <source>
        <dbReference type="EMBL" id="MFC6885078.1"/>
    </source>
</evidence>
<feature type="transmembrane region" description="Helical" evidence="7">
    <location>
        <begin position="138"/>
        <end position="158"/>
    </location>
</feature>